<keyword evidence="1" id="KW-0472">Membrane</keyword>
<keyword evidence="1" id="KW-1133">Transmembrane helix</keyword>
<dbReference type="PANTHER" id="PTHR32502:SF26">
    <property type="entry name" value="PHOSPHOTRANSFERASE SYSTEM SUGAR-SPECIFIC EIID COMPONENT"/>
    <property type="match status" value="1"/>
</dbReference>
<reference evidence="2" key="1">
    <citation type="submission" date="2013-12" db="EMBL/GenBank/DDBJ databases">
        <title>A Varibaculum cambriense genome reconstructed from a premature infant gut community with otherwise low bacterial novelty that shifts toward anaerobic metabolism during the third week of life.</title>
        <authorList>
            <person name="Brown C.T."/>
            <person name="Sharon I."/>
            <person name="Thomas B.C."/>
            <person name="Castelle C.J."/>
            <person name="Morowitz M.J."/>
            <person name="Banfield J.F."/>
        </authorList>
    </citation>
    <scope>NUCLEOTIDE SEQUENCE</scope>
</reference>
<feature type="transmembrane region" description="Helical" evidence="1">
    <location>
        <begin position="54"/>
        <end position="71"/>
    </location>
</feature>
<name>W1WZD2_9ZZZZ</name>
<accession>W1WZD2</accession>
<dbReference type="EMBL" id="AZMM01018116">
    <property type="protein sequence ID" value="ETJ23582.1"/>
    <property type="molecule type" value="Genomic_DNA"/>
</dbReference>
<dbReference type="InterPro" id="IPR050303">
    <property type="entry name" value="GatZ_KbaZ_carbometab"/>
</dbReference>
<feature type="non-terminal residue" evidence="2">
    <location>
        <position position="1"/>
    </location>
</feature>
<organism evidence="2">
    <name type="scientific">human gut metagenome</name>
    <dbReference type="NCBI Taxonomy" id="408170"/>
    <lineage>
        <taxon>unclassified sequences</taxon>
        <taxon>metagenomes</taxon>
        <taxon>organismal metagenomes</taxon>
    </lineage>
</organism>
<dbReference type="AlphaFoldDB" id="W1WZD2"/>
<keyword evidence="1" id="KW-0812">Transmembrane</keyword>
<protein>
    <submittedName>
        <fullName evidence="2">PTS system mannose/fructose/sorbose family IID component</fullName>
    </submittedName>
</protein>
<dbReference type="GO" id="GO:0009401">
    <property type="term" value="P:phosphoenolpyruvate-dependent sugar phosphotransferase system"/>
    <property type="evidence" value="ECO:0007669"/>
    <property type="project" value="InterPro"/>
</dbReference>
<feature type="non-terminal residue" evidence="2">
    <location>
        <position position="78"/>
    </location>
</feature>
<dbReference type="PROSITE" id="PS51108">
    <property type="entry name" value="PTS_EIID"/>
    <property type="match status" value="1"/>
</dbReference>
<dbReference type="Pfam" id="PF03613">
    <property type="entry name" value="EIID-AGA"/>
    <property type="match status" value="1"/>
</dbReference>
<sequence>LEENEGVAAKDTVTGIKTGLMGPFAAIGDAIFGSTIPAIMGGLAAGLAVEGNPLGIFLWIAVTIAINVFRWKQLEFAH</sequence>
<evidence type="ECO:0000313" key="2">
    <source>
        <dbReference type="EMBL" id="ETJ23582.1"/>
    </source>
</evidence>
<evidence type="ECO:0000256" key="1">
    <source>
        <dbReference type="SAM" id="Phobius"/>
    </source>
</evidence>
<comment type="caution">
    <text evidence="2">The sequence shown here is derived from an EMBL/GenBank/DDBJ whole genome shotgun (WGS) entry which is preliminary data.</text>
</comment>
<dbReference type="InterPro" id="IPR004704">
    <property type="entry name" value="PTS_IID_man"/>
</dbReference>
<dbReference type="GO" id="GO:0005886">
    <property type="term" value="C:plasma membrane"/>
    <property type="evidence" value="ECO:0007669"/>
    <property type="project" value="TreeGrafter"/>
</dbReference>
<gene>
    <name evidence="2" type="ORF">Q604_UNBC18116G0001</name>
</gene>
<dbReference type="PANTHER" id="PTHR32502">
    <property type="entry name" value="N-ACETYLGALACTOSAMINE PERMEASE II COMPONENT-RELATED"/>
    <property type="match status" value="1"/>
</dbReference>
<feature type="transmembrane region" description="Helical" evidence="1">
    <location>
        <begin position="24"/>
        <end position="48"/>
    </location>
</feature>
<proteinExistence type="predicted"/>